<keyword evidence="5 7" id="KW-0472">Membrane</keyword>
<proteinExistence type="inferred from homology"/>
<feature type="transmembrane region" description="Helical" evidence="7">
    <location>
        <begin position="293"/>
        <end position="323"/>
    </location>
</feature>
<evidence type="ECO:0000256" key="1">
    <source>
        <dbReference type="ARBA" id="ARBA00004141"/>
    </source>
</evidence>
<protein>
    <recommendedName>
        <fullName evidence="7">Choline transporter-like protein</fullName>
    </recommendedName>
</protein>
<evidence type="ECO:0000313" key="8">
    <source>
        <dbReference type="EMBL" id="CAE7042257.1"/>
    </source>
</evidence>
<sequence length="425" mass="47131">MVPLANAILSPSQTMDLLHPICLASCPQDRSTFHPCLSDIETQRQVPRNFDGSFWVNNTYISHLVQDIETMLFAQRFCLPKDNFLVEQLNQTLSGSMNAVMYKAQEIVDARRVYILAGGMAILMCYVYLFAIDLLAAPIIYIMLFLATGGSYATSLYFFYAALRVDLGAALAVEVEALPLVESTNDRNWDLVIAIVCLVLGIAATCFWCCKKSSISFVIAAVKATIRILYDVPQLILLPAVGAVIRGLVFIIFLWGGALLVSAGEIEQVDLSQYVPKGIARSFTHTQDQTMYIVYYCFVVFWMWEFLLALETFVAAYAVVVWYNAPVSDGKKRVPCFPVVRAFLMGLSYHFGSLLFGAVILAIFRFAYVLVSLLESQAAIEGYGGSGATEAAGKTRCEQKSFHELLPSTAYSASQREPSAFAFFR</sequence>
<name>A0A812IQW5_9DINO</name>
<feature type="transmembrane region" description="Helical" evidence="7">
    <location>
        <begin position="113"/>
        <end position="132"/>
    </location>
</feature>
<organism evidence="8 9">
    <name type="scientific">Symbiodinium natans</name>
    <dbReference type="NCBI Taxonomy" id="878477"/>
    <lineage>
        <taxon>Eukaryota</taxon>
        <taxon>Sar</taxon>
        <taxon>Alveolata</taxon>
        <taxon>Dinophyceae</taxon>
        <taxon>Suessiales</taxon>
        <taxon>Symbiodiniaceae</taxon>
        <taxon>Symbiodinium</taxon>
    </lineage>
</organism>
<evidence type="ECO:0000256" key="5">
    <source>
        <dbReference type="ARBA" id="ARBA00023136"/>
    </source>
</evidence>
<evidence type="ECO:0000256" key="4">
    <source>
        <dbReference type="ARBA" id="ARBA00022989"/>
    </source>
</evidence>
<evidence type="ECO:0000256" key="3">
    <source>
        <dbReference type="ARBA" id="ARBA00022692"/>
    </source>
</evidence>
<comment type="caution">
    <text evidence="8">The sequence shown here is derived from an EMBL/GenBank/DDBJ whole genome shotgun (WGS) entry which is preliminary data.</text>
</comment>
<comment type="similarity">
    <text evidence="2 7">Belongs to the CTL (choline transporter-like) family.</text>
</comment>
<dbReference type="Pfam" id="PF04515">
    <property type="entry name" value="Choline_transpo"/>
    <property type="match status" value="1"/>
</dbReference>
<feature type="transmembrane region" description="Helical" evidence="7">
    <location>
        <begin position="236"/>
        <end position="261"/>
    </location>
</feature>
<reference evidence="8" key="1">
    <citation type="submission" date="2021-02" db="EMBL/GenBank/DDBJ databases">
        <authorList>
            <person name="Dougan E. K."/>
            <person name="Rhodes N."/>
            <person name="Thang M."/>
            <person name="Chan C."/>
        </authorList>
    </citation>
    <scope>NUCLEOTIDE SEQUENCE</scope>
</reference>
<comment type="subcellular location">
    <subcellularLocation>
        <location evidence="7">Cell membrane</location>
        <topology evidence="7">Multi-pass membrane protein</topology>
    </subcellularLocation>
    <subcellularLocation>
        <location evidence="1">Membrane</location>
        <topology evidence="1">Multi-pass membrane protein</topology>
    </subcellularLocation>
</comment>
<feature type="transmembrane region" description="Helical" evidence="7">
    <location>
        <begin position="343"/>
        <end position="364"/>
    </location>
</feature>
<dbReference type="GO" id="GO:0022857">
    <property type="term" value="F:transmembrane transporter activity"/>
    <property type="evidence" value="ECO:0007669"/>
    <property type="project" value="UniProtKB-UniRule"/>
</dbReference>
<gene>
    <name evidence="8" type="primary">slc44a2</name>
    <name evidence="8" type="ORF">SNAT2548_LOCUS4999</name>
</gene>
<evidence type="ECO:0000256" key="2">
    <source>
        <dbReference type="ARBA" id="ARBA00007168"/>
    </source>
</evidence>
<feature type="transmembrane region" description="Helical" evidence="7">
    <location>
        <begin position="191"/>
        <end position="209"/>
    </location>
</feature>
<dbReference type="PANTHER" id="PTHR12385">
    <property type="entry name" value="CHOLINE TRANSPORTER-LIKE (SLC FAMILY 44)"/>
    <property type="match status" value="1"/>
</dbReference>
<comment type="function">
    <text evidence="7">Choline transporter.</text>
</comment>
<evidence type="ECO:0000256" key="6">
    <source>
        <dbReference type="ARBA" id="ARBA00023180"/>
    </source>
</evidence>
<dbReference type="GO" id="GO:0005886">
    <property type="term" value="C:plasma membrane"/>
    <property type="evidence" value="ECO:0007669"/>
    <property type="project" value="UniProtKB-SubCell"/>
</dbReference>
<feature type="transmembrane region" description="Helical" evidence="7">
    <location>
        <begin position="139"/>
        <end position="160"/>
    </location>
</feature>
<keyword evidence="6" id="KW-0325">Glycoprotein</keyword>
<evidence type="ECO:0000313" key="9">
    <source>
        <dbReference type="Proteomes" id="UP000604046"/>
    </source>
</evidence>
<keyword evidence="4 7" id="KW-1133">Transmembrane helix</keyword>
<dbReference type="Proteomes" id="UP000604046">
    <property type="component" value="Unassembled WGS sequence"/>
</dbReference>
<comment type="caution">
    <text evidence="7">Lacks conserved residue(s) required for the propagation of feature annotation.</text>
</comment>
<dbReference type="InterPro" id="IPR007603">
    <property type="entry name" value="Choline_transptr-like"/>
</dbReference>
<dbReference type="PANTHER" id="PTHR12385:SF14">
    <property type="entry name" value="CHOLINE TRANSPORTER-LIKE 2"/>
    <property type="match status" value="1"/>
</dbReference>
<evidence type="ECO:0000256" key="7">
    <source>
        <dbReference type="RuleBase" id="RU368066"/>
    </source>
</evidence>
<dbReference type="EMBL" id="CAJNDS010000313">
    <property type="protein sequence ID" value="CAE7042257.1"/>
    <property type="molecule type" value="Genomic_DNA"/>
</dbReference>
<keyword evidence="3 7" id="KW-0812">Transmembrane</keyword>
<dbReference type="AlphaFoldDB" id="A0A812IQW5"/>
<dbReference type="OrthoDB" id="414473at2759"/>
<keyword evidence="9" id="KW-1185">Reference proteome</keyword>
<accession>A0A812IQW5</accession>